<dbReference type="EMBL" id="CM044704">
    <property type="protein sequence ID" value="KAI5668182.1"/>
    <property type="molecule type" value="Genomic_DNA"/>
</dbReference>
<evidence type="ECO:0000313" key="2">
    <source>
        <dbReference type="Proteomes" id="UP001060085"/>
    </source>
</evidence>
<accession>A0ACC0B6I3</accession>
<name>A0ACC0B6I3_CATRO</name>
<reference evidence="2" key="1">
    <citation type="journal article" date="2023" name="Nat. Plants">
        <title>Single-cell RNA sequencing provides a high-resolution roadmap for understanding the multicellular compartmentation of specialized metabolism.</title>
        <authorList>
            <person name="Sun S."/>
            <person name="Shen X."/>
            <person name="Li Y."/>
            <person name="Li Y."/>
            <person name="Wang S."/>
            <person name="Li R."/>
            <person name="Zhang H."/>
            <person name="Shen G."/>
            <person name="Guo B."/>
            <person name="Wei J."/>
            <person name="Xu J."/>
            <person name="St-Pierre B."/>
            <person name="Chen S."/>
            <person name="Sun C."/>
        </authorList>
    </citation>
    <scope>NUCLEOTIDE SEQUENCE [LARGE SCALE GENOMIC DNA]</scope>
</reference>
<proteinExistence type="predicted"/>
<protein>
    <submittedName>
        <fullName evidence="1">Uncharacterized protein</fullName>
    </submittedName>
</protein>
<sequence length="143" mass="16534">MAGSDKWSEGLMDMWMGKTCLTHSAAQAMSLWFCPADRDFRRDCVAERWPVILQKCIKTLIRQEGAWYIFFINISRELHCAWLVPHTRASSEQHAWGYFLARWVRKGSPTRIAQGGLVDALVTIWLVEPWWAIGVGIIEVFHL</sequence>
<dbReference type="Proteomes" id="UP001060085">
    <property type="component" value="Linkage Group LG04"/>
</dbReference>
<comment type="caution">
    <text evidence="1">The sequence shown here is derived from an EMBL/GenBank/DDBJ whole genome shotgun (WGS) entry which is preliminary data.</text>
</comment>
<keyword evidence="2" id="KW-1185">Reference proteome</keyword>
<organism evidence="1 2">
    <name type="scientific">Catharanthus roseus</name>
    <name type="common">Madagascar periwinkle</name>
    <name type="synonym">Vinca rosea</name>
    <dbReference type="NCBI Taxonomy" id="4058"/>
    <lineage>
        <taxon>Eukaryota</taxon>
        <taxon>Viridiplantae</taxon>
        <taxon>Streptophyta</taxon>
        <taxon>Embryophyta</taxon>
        <taxon>Tracheophyta</taxon>
        <taxon>Spermatophyta</taxon>
        <taxon>Magnoliopsida</taxon>
        <taxon>eudicotyledons</taxon>
        <taxon>Gunneridae</taxon>
        <taxon>Pentapetalae</taxon>
        <taxon>asterids</taxon>
        <taxon>lamiids</taxon>
        <taxon>Gentianales</taxon>
        <taxon>Apocynaceae</taxon>
        <taxon>Rauvolfioideae</taxon>
        <taxon>Vinceae</taxon>
        <taxon>Catharanthinae</taxon>
        <taxon>Catharanthus</taxon>
    </lineage>
</organism>
<evidence type="ECO:0000313" key="1">
    <source>
        <dbReference type="EMBL" id="KAI5668182.1"/>
    </source>
</evidence>
<gene>
    <name evidence="1" type="ORF">M9H77_18035</name>
</gene>